<comment type="pathway">
    <text evidence="2">Protein modification; protein glycosylation.</text>
</comment>
<feature type="domain" description="Fucosyltransferase C-terminal" evidence="12">
    <location>
        <begin position="227"/>
        <end position="409"/>
    </location>
</feature>
<evidence type="ECO:0000259" key="13">
    <source>
        <dbReference type="Pfam" id="PF17039"/>
    </source>
</evidence>
<dbReference type="Proteomes" id="UP000001554">
    <property type="component" value="Chromosome 4"/>
</dbReference>
<keyword evidence="4 11" id="KW-0328">Glycosyltransferase</keyword>
<dbReference type="AlphaFoldDB" id="A0A9J7MNC5"/>
<evidence type="ECO:0000313" key="14">
    <source>
        <dbReference type="Proteomes" id="UP000001554"/>
    </source>
</evidence>
<evidence type="ECO:0000256" key="8">
    <source>
        <dbReference type="ARBA" id="ARBA00022989"/>
    </source>
</evidence>
<dbReference type="InterPro" id="IPR001503">
    <property type="entry name" value="Glyco_trans_10"/>
</dbReference>
<evidence type="ECO:0000256" key="5">
    <source>
        <dbReference type="ARBA" id="ARBA00022679"/>
    </source>
</evidence>
<protein>
    <recommendedName>
        <fullName evidence="11">Fucosyltransferase</fullName>
        <ecNumber evidence="11">2.4.1.-</ecNumber>
    </recommendedName>
</protein>
<evidence type="ECO:0000256" key="4">
    <source>
        <dbReference type="ARBA" id="ARBA00022676"/>
    </source>
</evidence>
<dbReference type="OrthoDB" id="427096at2759"/>
<dbReference type="EC" id="2.4.1.-" evidence="11"/>
<evidence type="ECO:0000259" key="12">
    <source>
        <dbReference type="Pfam" id="PF00852"/>
    </source>
</evidence>
<organism evidence="14 15">
    <name type="scientific">Branchiostoma floridae</name>
    <name type="common">Florida lancelet</name>
    <name type="synonym">Amphioxus</name>
    <dbReference type="NCBI Taxonomy" id="7739"/>
    <lineage>
        <taxon>Eukaryota</taxon>
        <taxon>Metazoa</taxon>
        <taxon>Chordata</taxon>
        <taxon>Cephalochordata</taxon>
        <taxon>Leptocardii</taxon>
        <taxon>Amphioxiformes</taxon>
        <taxon>Branchiostomatidae</taxon>
        <taxon>Branchiostoma</taxon>
    </lineage>
</organism>
<keyword evidence="14" id="KW-1185">Reference proteome</keyword>
<comment type="similarity">
    <text evidence="3 11">Belongs to the glycosyltransferase 10 family.</text>
</comment>
<evidence type="ECO:0000256" key="9">
    <source>
        <dbReference type="ARBA" id="ARBA00023136"/>
    </source>
</evidence>
<dbReference type="Gene3D" id="3.40.50.11660">
    <property type="entry name" value="Glycosyl transferase family 10, C-terminal domain"/>
    <property type="match status" value="1"/>
</dbReference>
<dbReference type="InterPro" id="IPR038577">
    <property type="entry name" value="GT10-like_C_sf"/>
</dbReference>
<comment type="subcellular location">
    <subcellularLocation>
        <location evidence="11">Golgi apparatus</location>
        <location evidence="11">Golgi stack membrane</location>
        <topology evidence="11">Single-pass type II membrane protein</topology>
    </subcellularLocation>
    <subcellularLocation>
        <location evidence="1">Membrane</location>
        <topology evidence="1">Single-pass membrane protein</topology>
    </subcellularLocation>
</comment>
<dbReference type="InterPro" id="IPR055270">
    <property type="entry name" value="Glyco_tran_10_C"/>
</dbReference>
<gene>
    <name evidence="15" type="primary">LOC118413693</name>
</gene>
<keyword evidence="11" id="KW-0333">Golgi apparatus</keyword>
<evidence type="ECO:0000256" key="11">
    <source>
        <dbReference type="RuleBase" id="RU003832"/>
    </source>
</evidence>
<dbReference type="InterPro" id="IPR031481">
    <property type="entry name" value="Glyco_tran_10_N"/>
</dbReference>
<dbReference type="GO" id="GO:0032580">
    <property type="term" value="C:Golgi cisterna membrane"/>
    <property type="evidence" value="ECO:0007669"/>
    <property type="project" value="UniProtKB-SubCell"/>
</dbReference>
<feature type="domain" description="Fucosyltransferase N-terminal" evidence="13">
    <location>
        <begin position="114"/>
        <end position="202"/>
    </location>
</feature>
<keyword evidence="5 11" id="KW-0808">Transferase</keyword>
<dbReference type="FunFam" id="3.40.50.11660:FF:000004">
    <property type="entry name" value="Glycoprotein 3-alpha-L-fucosyltransferase A"/>
    <property type="match status" value="1"/>
</dbReference>
<evidence type="ECO:0000313" key="15">
    <source>
        <dbReference type="RefSeq" id="XP_035673114.1"/>
    </source>
</evidence>
<keyword evidence="7" id="KW-0735">Signal-anchor</keyword>
<evidence type="ECO:0000256" key="10">
    <source>
        <dbReference type="ARBA" id="ARBA00023180"/>
    </source>
</evidence>
<reference evidence="15" key="2">
    <citation type="submission" date="2025-08" db="UniProtKB">
        <authorList>
            <consortium name="RefSeq"/>
        </authorList>
    </citation>
    <scope>IDENTIFICATION</scope>
    <source>
        <strain evidence="15">S238N-H82</strain>
        <tissue evidence="15">Testes</tissue>
    </source>
</reference>
<keyword evidence="10" id="KW-0325">Glycoprotein</keyword>
<dbReference type="GeneID" id="118413693"/>
<evidence type="ECO:0000256" key="1">
    <source>
        <dbReference type="ARBA" id="ARBA00004167"/>
    </source>
</evidence>
<dbReference type="KEGG" id="bfo:118413693"/>
<evidence type="ECO:0000256" key="3">
    <source>
        <dbReference type="ARBA" id="ARBA00008919"/>
    </source>
</evidence>
<dbReference type="GO" id="GO:0046920">
    <property type="term" value="F:alpha-(1-&gt;3)-fucosyltransferase activity"/>
    <property type="evidence" value="ECO:0000318"/>
    <property type="project" value="GO_Central"/>
</dbReference>
<dbReference type="OMA" id="EEYCERT"/>
<dbReference type="RefSeq" id="XP_035673114.1">
    <property type="nucleotide sequence ID" value="XM_035817221.1"/>
</dbReference>
<feature type="transmembrane region" description="Helical" evidence="11">
    <location>
        <begin position="7"/>
        <end position="28"/>
    </location>
</feature>
<name>A0A9J7MNC5_BRAFL</name>
<reference evidence="14" key="1">
    <citation type="journal article" date="2020" name="Nat. Ecol. Evol.">
        <title>Deeply conserved synteny resolves early events in vertebrate evolution.</title>
        <authorList>
            <person name="Simakov O."/>
            <person name="Marletaz F."/>
            <person name="Yue J.X."/>
            <person name="O'Connell B."/>
            <person name="Jenkins J."/>
            <person name="Brandt A."/>
            <person name="Calef R."/>
            <person name="Tung C.H."/>
            <person name="Huang T.K."/>
            <person name="Schmutz J."/>
            <person name="Satoh N."/>
            <person name="Yu J.K."/>
            <person name="Putnam N.H."/>
            <person name="Green R.E."/>
            <person name="Rokhsar D.S."/>
        </authorList>
    </citation>
    <scope>NUCLEOTIDE SEQUENCE [LARGE SCALE GENOMIC DNA]</scope>
    <source>
        <strain evidence="14">S238N-H82</strain>
    </source>
</reference>
<accession>A0A9J7MNC5</accession>
<keyword evidence="8 11" id="KW-1133">Transmembrane helix</keyword>
<dbReference type="Pfam" id="PF00852">
    <property type="entry name" value="Glyco_transf_10"/>
    <property type="match status" value="1"/>
</dbReference>
<dbReference type="SUPFAM" id="SSF53756">
    <property type="entry name" value="UDP-Glycosyltransferase/glycogen phosphorylase"/>
    <property type="match status" value="1"/>
</dbReference>
<evidence type="ECO:0000256" key="6">
    <source>
        <dbReference type="ARBA" id="ARBA00022692"/>
    </source>
</evidence>
<dbReference type="Pfam" id="PF17039">
    <property type="entry name" value="Glyco_tran_10_N"/>
    <property type="match status" value="1"/>
</dbReference>
<evidence type="ECO:0000256" key="2">
    <source>
        <dbReference type="ARBA" id="ARBA00004922"/>
    </source>
</evidence>
<proteinExistence type="inferred from homology"/>
<sequence>MVTRWGFFITLTLLNLVVLTTIVMWSLWLPTVGWAGQDSDSATRGHIWTPCLPKKSRQQNSEFYKSWEEAASGQAYYHPFQSRVRVVLWSDALWWRTGVAANKDRRNNRTWYKLCPGRPACEFTREHMWVSYADAVVFHLPTLPGNYTPEMMPSKRKVRQKWVLFSMESPVVTRSKNMTSYAGVFNWTMTYRADSDVVTSYGSKSLLYNSLRALPANPGKPPRNFAREKDRLAVWFVSNCYAHLTRHHYAKELRKHLRVDVFGRCGKPICTDDKRYRSDCFKKTVKRYKFYLSFESYKCKEYITEKFWRNALENEVVPVVLGAPKEDYVRLAPPGSFIHADDFNSPKDLALYLKKLARNDKEYNKYFRWRSMGFKKNATYDRGRWCNLCDKLIQTCPQERKMYTDIYRWWKGKEGEEYCERTLLPEDIPKPHYDLSIHFN</sequence>
<keyword evidence="6 11" id="KW-0812">Transmembrane</keyword>
<evidence type="ECO:0000256" key="7">
    <source>
        <dbReference type="ARBA" id="ARBA00022968"/>
    </source>
</evidence>
<dbReference type="PANTHER" id="PTHR11929:SF145">
    <property type="entry name" value="ALPHA-(1,3)-FUCOSYLTRANSFERASE FUT-1"/>
    <property type="match status" value="1"/>
</dbReference>
<keyword evidence="9 11" id="KW-0472">Membrane</keyword>
<dbReference type="PANTHER" id="PTHR11929">
    <property type="entry name" value="ALPHA- 1,3 -FUCOSYLTRANSFERASE"/>
    <property type="match status" value="1"/>
</dbReference>